<protein>
    <submittedName>
        <fullName evidence="2">Uncharacterized protein</fullName>
    </submittedName>
</protein>
<dbReference type="AlphaFoldDB" id="A0A371CGW4"/>
<organism evidence="2 3">
    <name type="scientific">Lentinus brumalis</name>
    <dbReference type="NCBI Taxonomy" id="2498619"/>
    <lineage>
        <taxon>Eukaryota</taxon>
        <taxon>Fungi</taxon>
        <taxon>Dikarya</taxon>
        <taxon>Basidiomycota</taxon>
        <taxon>Agaricomycotina</taxon>
        <taxon>Agaricomycetes</taxon>
        <taxon>Polyporales</taxon>
        <taxon>Polyporaceae</taxon>
        <taxon>Lentinus</taxon>
    </lineage>
</organism>
<dbReference type="Proteomes" id="UP000256964">
    <property type="component" value="Unassembled WGS sequence"/>
</dbReference>
<gene>
    <name evidence="2" type="ORF">OH76DRAFT_1491066</name>
</gene>
<evidence type="ECO:0000313" key="2">
    <source>
        <dbReference type="EMBL" id="RDX39513.1"/>
    </source>
</evidence>
<dbReference type="EMBL" id="KZ857791">
    <property type="protein sequence ID" value="RDX39513.1"/>
    <property type="molecule type" value="Genomic_DNA"/>
</dbReference>
<reference evidence="2 3" key="1">
    <citation type="journal article" date="2018" name="Biotechnol. Biofuels">
        <title>Integrative visual omics of the white-rot fungus Polyporus brumalis exposes the biotechnological potential of its oxidative enzymes for delignifying raw plant biomass.</title>
        <authorList>
            <person name="Miyauchi S."/>
            <person name="Rancon A."/>
            <person name="Drula E."/>
            <person name="Hage H."/>
            <person name="Chaduli D."/>
            <person name="Favel A."/>
            <person name="Grisel S."/>
            <person name="Henrissat B."/>
            <person name="Herpoel-Gimbert I."/>
            <person name="Ruiz-Duenas F.J."/>
            <person name="Chevret D."/>
            <person name="Hainaut M."/>
            <person name="Lin J."/>
            <person name="Wang M."/>
            <person name="Pangilinan J."/>
            <person name="Lipzen A."/>
            <person name="Lesage-Meessen L."/>
            <person name="Navarro D."/>
            <person name="Riley R."/>
            <person name="Grigoriev I.V."/>
            <person name="Zhou S."/>
            <person name="Raouche S."/>
            <person name="Rosso M.N."/>
        </authorList>
    </citation>
    <scope>NUCLEOTIDE SEQUENCE [LARGE SCALE GENOMIC DNA]</scope>
    <source>
        <strain evidence="2 3">BRFM 1820</strain>
    </source>
</reference>
<name>A0A371CGW4_9APHY</name>
<feature type="compositionally biased region" description="Basic and acidic residues" evidence="1">
    <location>
        <begin position="1"/>
        <end position="22"/>
    </location>
</feature>
<proteinExistence type="predicted"/>
<feature type="region of interest" description="Disordered" evidence="1">
    <location>
        <begin position="1"/>
        <end position="24"/>
    </location>
</feature>
<evidence type="ECO:0000256" key="1">
    <source>
        <dbReference type="SAM" id="MobiDB-lite"/>
    </source>
</evidence>
<accession>A0A371CGW4</accession>
<keyword evidence="3" id="KW-1185">Reference proteome</keyword>
<sequence>MPGTITEKERRVAKRRTDDAAVHSKMRRARALIHQGSALSSKSANLAFQALTPIGSAFSALSSEHDRKPAPAPNLMKSQYDISRSQRFPFYLPLGL</sequence>
<evidence type="ECO:0000313" key="3">
    <source>
        <dbReference type="Proteomes" id="UP000256964"/>
    </source>
</evidence>